<gene>
    <name evidence="1" type="ORF">N305_02596</name>
</gene>
<dbReference type="PANTHER" id="PTHR46703">
    <property type="match status" value="1"/>
</dbReference>
<organism evidence="1 2">
    <name type="scientific">Manacus vitellinus</name>
    <name type="common">golden-collared manakin</name>
    <dbReference type="NCBI Taxonomy" id="328815"/>
    <lineage>
        <taxon>Eukaryota</taxon>
        <taxon>Metazoa</taxon>
        <taxon>Chordata</taxon>
        <taxon>Craniata</taxon>
        <taxon>Vertebrata</taxon>
        <taxon>Euteleostomi</taxon>
        <taxon>Archelosauria</taxon>
        <taxon>Archosauria</taxon>
        <taxon>Dinosauria</taxon>
        <taxon>Saurischia</taxon>
        <taxon>Theropoda</taxon>
        <taxon>Coelurosauria</taxon>
        <taxon>Aves</taxon>
        <taxon>Neognathae</taxon>
        <taxon>Neoaves</taxon>
        <taxon>Telluraves</taxon>
        <taxon>Australaves</taxon>
        <taxon>Passeriformes</taxon>
        <taxon>Pipridae</taxon>
        <taxon>Manacus</taxon>
    </lineage>
</organism>
<feature type="non-terminal residue" evidence="1">
    <location>
        <position position="55"/>
    </location>
</feature>
<accession>A0A093PNM3</accession>
<reference evidence="1 2" key="1">
    <citation type="submission" date="2014-06" db="EMBL/GenBank/DDBJ databases">
        <title>Genome evolution of avian class.</title>
        <authorList>
            <person name="Zhang G."/>
            <person name="Li C."/>
        </authorList>
    </citation>
    <scope>NUCLEOTIDE SEQUENCE [LARGE SCALE GENOMIC DNA]</scope>
    <source>
        <strain evidence="1">BGI_N305</strain>
    </source>
</reference>
<dbReference type="PANTHER" id="PTHR46703:SF1">
    <property type="match status" value="1"/>
</dbReference>
<feature type="non-terminal residue" evidence="1">
    <location>
        <position position="1"/>
    </location>
</feature>
<keyword evidence="2" id="KW-1185">Reference proteome</keyword>
<evidence type="ECO:0000313" key="2">
    <source>
        <dbReference type="Proteomes" id="UP000053258"/>
    </source>
</evidence>
<proteinExistence type="predicted"/>
<dbReference type="Proteomes" id="UP000053258">
    <property type="component" value="Unassembled WGS sequence"/>
</dbReference>
<dbReference type="EMBL" id="KL670078">
    <property type="protein sequence ID" value="KFW78041.1"/>
    <property type="molecule type" value="Genomic_DNA"/>
</dbReference>
<name>A0A093PNM3_9PASS</name>
<dbReference type="AlphaFoldDB" id="A0A093PNM3"/>
<sequence>VRFRSINLERQRQALRGSKCGDAADPGEASRSPRKSFFFVKGQVPWNGFAPREEP</sequence>
<evidence type="ECO:0000313" key="1">
    <source>
        <dbReference type="EMBL" id="KFW78041.1"/>
    </source>
</evidence>
<protein>
    <submittedName>
        <fullName evidence="1">Uncharacterized protein</fullName>
    </submittedName>
</protein>